<dbReference type="InterPro" id="IPR050172">
    <property type="entry name" value="SsuD_RutA_monooxygenase"/>
</dbReference>
<dbReference type="OrthoDB" id="9814695at2"/>
<comment type="caution">
    <text evidence="7">The sequence shown here is derived from an EMBL/GenBank/DDBJ whole genome shotgun (WGS) entry which is preliminary data.</text>
</comment>
<dbReference type="SUPFAM" id="SSF51679">
    <property type="entry name" value="Bacterial luciferase-like"/>
    <property type="match status" value="1"/>
</dbReference>
<feature type="region of interest" description="Disordered" evidence="5">
    <location>
        <begin position="1"/>
        <end position="22"/>
    </location>
</feature>
<dbReference type="GO" id="GO:0046306">
    <property type="term" value="P:alkanesulfonate catabolic process"/>
    <property type="evidence" value="ECO:0007669"/>
    <property type="project" value="TreeGrafter"/>
</dbReference>
<gene>
    <name evidence="7" type="ORF">C7C45_31740</name>
</gene>
<reference evidence="7 8" key="1">
    <citation type="submission" date="2018-03" db="EMBL/GenBank/DDBJ databases">
        <title>Bioinformatic expansion and discovery of thiopeptide antibiotics.</title>
        <authorList>
            <person name="Schwalen C.J."/>
            <person name="Hudson G.A."/>
            <person name="Mitchell D.A."/>
        </authorList>
    </citation>
    <scope>NUCLEOTIDE SEQUENCE [LARGE SCALE GENOMIC DNA]</scope>
    <source>
        <strain evidence="7 8">NRRL 8041</strain>
    </source>
</reference>
<keyword evidence="8" id="KW-1185">Reference proteome</keyword>
<dbReference type="Proteomes" id="UP000248333">
    <property type="component" value="Unassembled WGS sequence"/>
</dbReference>
<dbReference type="RefSeq" id="WP_110568416.1">
    <property type="nucleotide sequence ID" value="NZ_PYBV01000062.1"/>
</dbReference>
<evidence type="ECO:0000256" key="4">
    <source>
        <dbReference type="ARBA" id="ARBA00023033"/>
    </source>
</evidence>
<evidence type="ECO:0000256" key="5">
    <source>
        <dbReference type="SAM" id="MobiDB-lite"/>
    </source>
</evidence>
<dbReference type="PANTHER" id="PTHR42847">
    <property type="entry name" value="ALKANESULFONATE MONOOXYGENASE"/>
    <property type="match status" value="1"/>
</dbReference>
<keyword evidence="4" id="KW-0503">Monooxygenase</keyword>
<dbReference type="AlphaFoldDB" id="A0A318NB44"/>
<evidence type="ECO:0000256" key="1">
    <source>
        <dbReference type="ARBA" id="ARBA00022630"/>
    </source>
</evidence>
<feature type="domain" description="Luciferase-like" evidence="6">
    <location>
        <begin position="33"/>
        <end position="314"/>
    </location>
</feature>
<evidence type="ECO:0000313" key="7">
    <source>
        <dbReference type="EMBL" id="PYC63417.1"/>
    </source>
</evidence>
<organism evidence="7 8">
    <name type="scientific">Micromonospora arborensis</name>
    <dbReference type="NCBI Taxonomy" id="2116518"/>
    <lineage>
        <taxon>Bacteria</taxon>
        <taxon>Bacillati</taxon>
        <taxon>Actinomycetota</taxon>
        <taxon>Actinomycetes</taxon>
        <taxon>Micromonosporales</taxon>
        <taxon>Micromonosporaceae</taxon>
        <taxon>Micromonospora</taxon>
    </lineage>
</organism>
<proteinExistence type="predicted"/>
<dbReference type="PANTHER" id="PTHR42847:SF9">
    <property type="entry name" value="BLL6451 PROTEIN"/>
    <property type="match status" value="1"/>
</dbReference>
<name>A0A318NB44_9ACTN</name>
<accession>A0A318NB44</accession>
<evidence type="ECO:0000313" key="8">
    <source>
        <dbReference type="Proteomes" id="UP000248333"/>
    </source>
</evidence>
<keyword evidence="3" id="KW-0560">Oxidoreductase</keyword>
<protein>
    <submittedName>
        <fullName evidence="7">LLM class flavin-dependent oxidoreductase</fullName>
    </submittedName>
</protein>
<dbReference type="GO" id="GO:0008726">
    <property type="term" value="F:alkanesulfonate monooxygenase activity"/>
    <property type="evidence" value="ECO:0007669"/>
    <property type="project" value="TreeGrafter"/>
</dbReference>
<evidence type="ECO:0000256" key="2">
    <source>
        <dbReference type="ARBA" id="ARBA00022643"/>
    </source>
</evidence>
<dbReference type="Pfam" id="PF00296">
    <property type="entry name" value="Bac_luciferase"/>
    <property type="match status" value="1"/>
</dbReference>
<keyword evidence="2" id="KW-0288">FMN</keyword>
<dbReference type="EMBL" id="PYBV01000062">
    <property type="protein sequence ID" value="PYC63417.1"/>
    <property type="molecule type" value="Genomic_DNA"/>
</dbReference>
<keyword evidence="1" id="KW-0285">Flavoprotein</keyword>
<dbReference type="Gene3D" id="3.20.20.30">
    <property type="entry name" value="Luciferase-like domain"/>
    <property type="match status" value="1"/>
</dbReference>
<dbReference type="InterPro" id="IPR036661">
    <property type="entry name" value="Luciferase-like_sf"/>
</dbReference>
<evidence type="ECO:0000259" key="6">
    <source>
        <dbReference type="Pfam" id="PF00296"/>
    </source>
</evidence>
<evidence type="ECO:0000256" key="3">
    <source>
        <dbReference type="ARBA" id="ARBA00023002"/>
    </source>
</evidence>
<dbReference type="InterPro" id="IPR011251">
    <property type="entry name" value="Luciferase-like_dom"/>
</dbReference>
<sequence>MTLEIRSGVRGAALPGHDPGERQALRLAPDTRQRDADPGHIIAQAVEHEQSGVDSALVAQSSSWPDPWLVAAWALAATSTLRLVPAHRIGTTAPTVAARSLATLHRLSGGRAGVHLILGSSDLEVGRDGDNLPKEVRYRRAAEFLEIFTRTLTSREPFDFDGEFYQVRDAVSGLPPVRPELSFAGTSPAGIALAGRYADVYGIPTQPIEQTRELIATVQAAAAEHDSRIRIWRNASFILGDTDAAAADHAERLAAQAVHLGTRLGPDPLWITRPGRIAVPDELEQAIANVAGRAVVASPETAAELGAQLWRAGVDILQISTPLETPEDLRLRRRLISSLRAATGGVRDPASTLVR</sequence>